<keyword evidence="5" id="KW-0433">Leucine-rich repeat</keyword>
<keyword evidence="8" id="KW-0572">Peptidoglycan-anchor</keyword>
<dbReference type="SUPFAM" id="SSF52058">
    <property type="entry name" value="L domain-like"/>
    <property type="match status" value="1"/>
</dbReference>
<keyword evidence="6 10" id="KW-0732">Signal</keyword>
<feature type="compositionally biased region" description="Basic and acidic residues" evidence="9">
    <location>
        <begin position="677"/>
        <end position="689"/>
    </location>
</feature>
<comment type="subcellular location">
    <subcellularLocation>
        <location evidence="1">Secreted</location>
        <location evidence="1">Cell wall</location>
        <topology evidence="1">Peptidoglycan-anchor</topology>
    </subcellularLocation>
</comment>
<feature type="region of interest" description="Disordered" evidence="9">
    <location>
        <begin position="677"/>
        <end position="705"/>
    </location>
</feature>
<dbReference type="Proteomes" id="UP000558070">
    <property type="component" value="Unassembled WGS sequence"/>
</dbReference>
<evidence type="ECO:0000259" key="13">
    <source>
        <dbReference type="Pfam" id="PF18981"/>
    </source>
</evidence>
<dbReference type="RefSeq" id="WP_185607995.1">
    <property type="nucleotide sequence ID" value="NZ_JAARZO010000003.1"/>
</dbReference>
<evidence type="ECO:0000256" key="7">
    <source>
        <dbReference type="ARBA" id="ARBA00022737"/>
    </source>
</evidence>
<dbReference type="Gene3D" id="2.60.40.10">
    <property type="entry name" value="Immunoglobulins"/>
    <property type="match status" value="3"/>
</dbReference>
<evidence type="ECO:0000259" key="11">
    <source>
        <dbReference type="Pfam" id="PF00746"/>
    </source>
</evidence>
<protein>
    <submittedName>
        <fullName evidence="14">LapB repeat-containing protein</fullName>
    </submittedName>
</protein>
<evidence type="ECO:0000256" key="1">
    <source>
        <dbReference type="ARBA" id="ARBA00004168"/>
    </source>
</evidence>
<evidence type="ECO:0000256" key="4">
    <source>
        <dbReference type="ARBA" id="ARBA00022525"/>
    </source>
</evidence>
<keyword evidence="3" id="KW-0134">Cell wall</keyword>
<feature type="compositionally biased region" description="Low complexity" evidence="9">
    <location>
        <begin position="690"/>
        <end position="704"/>
    </location>
</feature>
<evidence type="ECO:0000313" key="15">
    <source>
        <dbReference type="Proteomes" id="UP000558070"/>
    </source>
</evidence>
<dbReference type="InterPro" id="IPR013783">
    <property type="entry name" value="Ig-like_fold"/>
</dbReference>
<feature type="chain" id="PRO_5030993666" evidence="10">
    <location>
        <begin position="26"/>
        <end position="787"/>
    </location>
</feature>
<dbReference type="Pfam" id="PF18981">
    <property type="entry name" value="InlK_D3"/>
    <property type="match status" value="2"/>
</dbReference>
<dbReference type="PANTHER" id="PTHR46652">
    <property type="entry name" value="LEUCINE-RICH REPEAT AND IQ DOMAIN-CONTAINING PROTEIN 1-RELATED"/>
    <property type="match status" value="1"/>
</dbReference>
<dbReference type="InterPro" id="IPR050836">
    <property type="entry name" value="SDS22/Internalin_LRR"/>
</dbReference>
<evidence type="ECO:0000256" key="2">
    <source>
        <dbReference type="ARBA" id="ARBA00009432"/>
    </source>
</evidence>
<feature type="signal peptide" evidence="10">
    <location>
        <begin position="1"/>
        <end position="25"/>
    </location>
</feature>
<evidence type="ECO:0000256" key="3">
    <source>
        <dbReference type="ARBA" id="ARBA00022512"/>
    </source>
</evidence>
<dbReference type="InterPro" id="IPR019931">
    <property type="entry name" value="LPXTG_anchor"/>
</dbReference>
<keyword evidence="4" id="KW-0964">Secreted</keyword>
<dbReference type="InterPro" id="IPR012569">
    <property type="entry name" value="Inl_IR"/>
</dbReference>
<name>A0A7X1DEU0_9LIST</name>
<dbReference type="AlphaFoldDB" id="A0A7X1DEU0"/>
<dbReference type="Gene3D" id="3.80.10.10">
    <property type="entry name" value="Ribonuclease Inhibitor"/>
    <property type="match status" value="2"/>
</dbReference>
<dbReference type="Pfam" id="PF23952">
    <property type="entry name" value="LRR_EndoS"/>
    <property type="match status" value="1"/>
</dbReference>
<dbReference type="InterPro" id="IPR014756">
    <property type="entry name" value="Ig_E-set"/>
</dbReference>
<evidence type="ECO:0000259" key="12">
    <source>
        <dbReference type="Pfam" id="PF08191"/>
    </source>
</evidence>
<proteinExistence type="inferred from homology"/>
<gene>
    <name evidence="14" type="ORF">HCB47_10525</name>
</gene>
<reference evidence="14 15" key="1">
    <citation type="submission" date="2020-03" db="EMBL/GenBank/DDBJ databases">
        <title>Soil Listeria distribution.</title>
        <authorList>
            <person name="Liao J."/>
            <person name="Wiedmann M."/>
        </authorList>
    </citation>
    <scope>NUCLEOTIDE SEQUENCE [LARGE SCALE GENOMIC DNA]</scope>
    <source>
        <strain evidence="14 15">FSL L7-0072</strain>
    </source>
</reference>
<evidence type="ECO:0000256" key="10">
    <source>
        <dbReference type="SAM" id="SignalP"/>
    </source>
</evidence>
<dbReference type="InterPro" id="IPR044056">
    <property type="entry name" value="InlI_Ig-like"/>
</dbReference>
<comment type="similarity">
    <text evidence="2">Belongs to the internalin family.</text>
</comment>
<feature type="domain" description="Internalin Ig-like inter-repeat region" evidence="12">
    <location>
        <begin position="371"/>
        <end position="428"/>
    </location>
</feature>
<dbReference type="EMBL" id="JAARZO010000003">
    <property type="protein sequence ID" value="MBC2288050.1"/>
    <property type="molecule type" value="Genomic_DNA"/>
</dbReference>
<sequence>MRKLTTAVSLALCFSLVSPSIYASAEETITKEAITEQEVNSNLENNDNKSNSSTDNQIEEEQEPINEEPIPTPPTESKVVKSDKLTSNSTNSTNENTYATFFPDANLAKIIAKTITGSEDINVGVTESQLQSITNLDASNKNISNLAGIEHLTNLQSINLSSNNLTNINQLVSMPKLESINAANNEITSTLHLTNPASAIITLDLRGNHITELDIENQPKLTNLYINELEVQSLTLKNLESLDSIGRVAAAVTIDWGELESITLSNLPKITRVDISGNYLDSDTINIENLSAVTSMDFSSNELTKLPQLNNLPVLTSLNVRNNKIDKLETAKLANLSSLKTINAEKQSITLPKTIAAKNLTISNKVENLAGKIVTPKTISNNGTYSNQNIIWSRENLTDLSKVSYTFDEVINSSTITGKYTGTVNQPVEVIALPVISADKNISYNPVNAVDEATFLRDIHASASENAQITSDYKEVVDFTTPGDYTVTLQATNSYGLEAEAVSVVVHINDIQKPQVTVANSELSLEVGTELTSELLLAKSGANVTDAYDNDIKMDVDINEVDTNKLGTYEAFITAKSKSGASADPIKITIKIVDTEKPVIQVDNSEITVAKDSKITDELVITEAGITATDNYDEELSIHVDFSEVDTSKPGSYKAMIFTEDLSGNRSETIVTVKVSEAKVAEPTTEHSDSSNSESNNSEKSLSNTITDELNETIAKYVPSYKPKEKSALTLEKTSTKEIGKDLKAHLPTNQNPIKLPKTGDTTDLIFVFMGVLMLAGLTTSKIKKNN</sequence>
<feature type="domain" description="Internalin I Ig-like" evidence="13">
    <location>
        <begin position="518"/>
        <end position="592"/>
    </location>
</feature>
<dbReference type="SUPFAM" id="SSF81296">
    <property type="entry name" value="E set domains"/>
    <property type="match status" value="1"/>
</dbReference>
<dbReference type="Pfam" id="PF00746">
    <property type="entry name" value="Gram_pos_anchor"/>
    <property type="match status" value="1"/>
</dbReference>
<feature type="domain" description="Gram-positive cocci surface proteins LPxTG" evidence="11">
    <location>
        <begin position="749"/>
        <end position="779"/>
    </location>
</feature>
<dbReference type="PROSITE" id="PS51450">
    <property type="entry name" value="LRR"/>
    <property type="match status" value="1"/>
</dbReference>
<dbReference type="InterPro" id="IPR001611">
    <property type="entry name" value="Leu-rich_rpt"/>
</dbReference>
<feature type="compositionally biased region" description="Low complexity" evidence="9">
    <location>
        <begin position="86"/>
        <end position="97"/>
    </location>
</feature>
<keyword evidence="7" id="KW-0677">Repeat</keyword>
<evidence type="ECO:0000256" key="8">
    <source>
        <dbReference type="ARBA" id="ARBA00023088"/>
    </source>
</evidence>
<evidence type="ECO:0000313" key="14">
    <source>
        <dbReference type="EMBL" id="MBC2288050.1"/>
    </source>
</evidence>
<dbReference type="Gene3D" id="2.60.40.1220">
    <property type="match status" value="1"/>
</dbReference>
<dbReference type="InterPro" id="IPR032675">
    <property type="entry name" value="LRR_dom_sf"/>
</dbReference>
<feature type="compositionally biased region" description="Acidic residues" evidence="9">
    <location>
        <begin position="57"/>
        <end position="66"/>
    </location>
</feature>
<feature type="compositionally biased region" description="Low complexity" evidence="9">
    <location>
        <begin position="36"/>
        <end position="56"/>
    </location>
</feature>
<evidence type="ECO:0000256" key="6">
    <source>
        <dbReference type="ARBA" id="ARBA00022729"/>
    </source>
</evidence>
<dbReference type="InterPro" id="IPR014755">
    <property type="entry name" value="Cu-Rt/internalin_Ig-like"/>
</dbReference>
<accession>A0A7X1DEU0</accession>
<evidence type="ECO:0000256" key="5">
    <source>
        <dbReference type="ARBA" id="ARBA00022614"/>
    </source>
</evidence>
<comment type="caution">
    <text evidence="14">The sequence shown here is derived from an EMBL/GenBank/DDBJ whole genome shotgun (WGS) entry which is preliminary data.</text>
</comment>
<feature type="domain" description="Internalin I Ig-like" evidence="13">
    <location>
        <begin position="434"/>
        <end position="508"/>
    </location>
</feature>
<dbReference type="PANTHER" id="PTHR46652:SF3">
    <property type="entry name" value="LEUCINE-RICH REPEAT-CONTAINING PROTEIN 9"/>
    <property type="match status" value="1"/>
</dbReference>
<organism evidence="14 15">
    <name type="scientific">Listeria farberi</name>
    <dbReference type="NCBI Taxonomy" id="2713500"/>
    <lineage>
        <taxon>Bacteria</taxon>
        <taxon>Bacillati</taxon>
        <taxon>Bacillota</taxon>
        <taxon>Bacilli</taxon>
        <taxon>Bacillales</taxon>
        <taxon>Listeriaceae</taxon>
        <taxon>Listeria</taxon>
    </lineage>
</organism>
<dbReference type="Pfam" id="PF08191">
    <property type="entry name" value="LRR_adjacent"/>
    <property type="match status" value="1"/>
</dbReference>
<evidence type="ECO:0000256" key="9">
    <source>
        <dbReference type="SAM" id="MobiDB-lite"/>
    </source>
</evidence>
<feature type="region of interest" description="Disordered" evidence="9">
    <location>
        <begin position="35"/>
        <end position="97"/>
    </location>
</feature>
<dbReference type="NCBIfam" id="NF033932">
    <property type="entry name" value="LapB_rpt_80"/>
    <property type="match status" value="3"/>
</dbReference>
<dbReference type="NCBIfam" id="TIGR01167">
    <property type="entry name" value="LPXTG_anchor"/>
    <property type="match status" value="1"/>
</dbReference>